<geneLocation type="mitochondrion" evidence="13"/>
<evidence type="ECO:0000256" key="1">
    <source>
        <dbReference type="ARBA" id="ARBA00004141"/>
    </source>
</evidence>
<evidence type="ECO:0000256" key="10">
    <source>
        <dbReference type="ARBA" id="ARBA00023310"/>
    </source>
</evidence>
<dbReference type="Pfam" id="PF00119">
    <property type="entry name" value="ATP-synt_A"/>
    <property type="match status" value="1"/>
</dbReference>
<dbReference type="NCBIfam" id="TIGR01131">
    <property type="entry name" value="ATP_synt_6_or_A"/>
    <property type="match status" value="1"/>
</dbReference>
<feature type="transmembrane region" description="Helical" evidence="12">
    <location>
        <begin position="132"/>
        <end position="151"/>
    </location>
</feature>
<keyword evidence="7 12" id="KW-1133">Transmembrane helix</keyword>
<proteinExistence type="inferred from homology"/>
<comment type="subcellular location">
    <subcellularLocation>
        <location evidence="1">Membrane</location>
        <topology evidence="1">Multi-pass membrane protein</topology>
    </subcellularLocation>
    <subcellularLocation>
        <location evidence="11">Mitochondrion inner membrane</location>
        <topology evidence="11">Multi-pass membrane protein</topology>
    </subcellularLocation>
</comment>
<evidence type="ECO:0000256" key="3">
    <source>
        <dbReference type="ARBA" id="ARBA00022448"/>
    </source>
</evidence>
<evidence type="ECO:0000256" key="11">
    <source>
        <dbReference type="RuleBase" id="RU004450"/>
    </source>
</evidence>
<protein>
    <recommendedName>
        <fullName evidence="11">ATP synthase subunit a</fullName>
    </recommendedName>
</protein>
<dbReference type="GO" id="GO:0045259">
    <property type="term" value="C:proton-transporting ATP synthase complex"/>
    <property type="evidence" value="ECO:0007669"/>
    <property type="project" value="UniProtKB-KW"/>
</dbReference>
<name>A0A7M1IBS4_CYRHA</name>
<feature type="transmembrane region" description="Helical" evidence="12">
    <location>
        <begin position="12"/>
        <end position="29"/>
    </location>
</feature>
<dbReference type="Gene3D" id="1.20.120.220">
    <property type="entry name" value="ATP synthase, F0 complex, subunit A"/>
    <property type="match status" value="1"/>
</dbReference>
<evidence type="ECO:0000256" key="2">
    <source>
        <dbReference type="ARBA" id="ARBA00006810"/>
    </source>
</evidence>
<keyword evidence="3" id="KW-0813">Transport</keyword>
<evidence type="ECO:0000256" key="9">
    <source>
        <dbReference type="ARBA" id="ARBA00023136"/>
    </source>
</evidence>
<dbReference type="PROSITE" id="PS00449">
    <property type="entry name" value="ATPASE_A"/>
    <property type="match status" value="1"/>
</dbReference>
<dbReference type="InterPro" id="IPR000568">
    <property type="entry name" value="ATP_synth_F0_asu"/>
</dbReference>
<keyword evidence="4" id="KW-0138">CF(0)</keyword>
<keyword evidence="6" id="KW-0375">Hydrogen ion transport</keyword>
<keyword evidence="8" id="KW-0406">Ion transport</keyword>
<feature type="transmembrane region" description="Helical" evidence="12">
    <location>
        <begin position="91"/>
        <end position="111"/>
    </location>
</feature>
<dbReference type="InterPro" id="IPR035908">
    <property type="entry name" value="F0_ATP_A_sf"/>
</dbReference>
<feature type="transmembrane region" description="Helical" evidence="12">
    <location>
        <begin position="163"/>
        <end position="182"/>
    </location>
</feature>
<keyword evidence="9 12" id="KW-0472">Membrane</keyword>
<evidence type="ECO:0000313" key="13">
    <source>
        <dbReference type="EMBL" id="QOQ36838.1"/>
    </source>
</evidence>
<keyword evidence="5 12" id="KW-0812">Transmembrane</keyword>
<dbReference type="RefSeq" id="YP_010026024.1">
    <property type="nucleotide sequence ID" value="NC_053738.1"/>
</dbReference>
<keyword evidence="10" id="KW-0066">ATP synthesis</keyword>
<dbReference type="EMBL" id="MN877932">
    <property type="protein sequence ID" value="QOQ36838.1"/>
    <property type="molecule type" value="Genomic_DNA"/>
</dbReference>
<evidence type="ECO:0000256" key="12">
    <source>
        <dbReference type="SAM" id="Phobius"/>
    </source>
</evidence>
<reference evidence="13" key="1">
    <citation type="journal article" date="2020" name="Mitochondrial DNA Part B Resour">
        <title>A mitogenomic phylogeny of spiders and complete mitochondrial genome of Cyriopagopus hainanus (Araneae:Theraphosidae).</title>
        <authorList>
            <person name="Chen G."/>
            <person name="Wu H."/>
            <person name="Wang N."/>
            <person name="Zhong S."/>
            <person name="Zhou Y."/>
            <person name="Liang B."/>
        </authorList>
    </citation>
    <scope>NUCLEOTIDE SEQUENCE</scope>
</reference>
<dbReference type="CDD" id="cd00310">
    <property type="entry name" value="ATP-synt_Fo_a_6"/>
    <property type="match status" value="1"/>
</dbReference>
<dbReference type="PANTHER" id="PTHR11410:SF0">
    <property type="entry name" value="ATP SYNTHASE SUBUNIT A"/>
    <property type="match status" value="1"/>
</dbReference>
<dbReference type="PANTHER" id="PTHR11410">
    <property type="entry name" value="ATP SYNTHASE SUBUNIT A"/>
    <property type="match status" value="1"/>
</dbReference>
<dbReference type="PRINTS" id="PR00123">
    <property type="entry name" value="ATPASEA"/>
</dbReference>
<gene>
    <name evidence="13" type="primary">ATP6</name>
</gene>
<sequence length="222" mass="24911">MMMSLFSVFDPVSYFGISLNWVVMFFVIIMIPMSYYLVGGFTSGLWLNFSGALSNMYKDVSFPNFSGLVMISSTLFFFISIMNVIGLFPFIFTASGHVIVTLSMGLILWLMSMSMGWIKDFSKSSAHLVPEGAPLILSPFMVMIEFVSHMIRPLTLSVRLAANMMAGHLILGLIASVSLYSFSSFWMSVVAQSVMLMLEWAVCFIQAFVFSVLVMLYALDYY</sequence>
<comment type="similarity">
    <text evidence="2">Belongs to the ATPase A chain family.</text>
</comment>
<evidence type="ECO:0000256" key="7">
    <source>
        <dbReference type="ARBA" id="ARBA00022989"/>
    </source>
</evidence>
<dbReference type="CTD" id="4508"/>
<keyword evidence="13" id="KW-0496">Mitochondrion</keyword>
<accession>A0A7M1IBS4</accession>
<evidence type="ECO:0000256" key="5">
    <source>
        <dbReference type="ARBA" id="ARBA00022692"/>
    </source>
</evidence>
<dbReference type="AlphaFoldDB" id="A0A7M1IBS4"/>
<dbReference type="GO" id="GO:0005743">
    <property type="term" value="C:mitochondrial inner membrane"/>
    <property type="evidence" value="ECO:0007669"/>
    <property type="project" value="UniProtKB-SubCell"/>
</dbReference>
<dbReference type="InterPro" id="IPR045083">
    <property type="entry name" value="ATP_synth_F0_asu_bact/mt"/>
</dbReference>
<dbReference type="SUPFAM" id="SSF81336">
    <property type="entry name" value="F1F0 ATP synthase subunit A"/>
    <property type="match status" value="1"/>
</dbReference>
<feature type="transmembrane region" description="Helical" evidence="12">
    <location>
        <begin position="65"/>
        <end position="85"/>
    </location>
</feature>
<dbReference type="GeneID" id="63366950"/>
<evidence type="ECO:0000256" key="6">
    <source>
        <dbReference type="ARBA" id="ARBA00022781"/>
    </source>
</evidence>
<evidence type="ECO:0000256" key="8">
    <source>
        <dbReference type="ARBA" id="ARBA00023065"/>
    </source>
</evidence>
<feature type="transmembrane region" description="Helical" evidence="12">
    <location>
        <begin position="194"/>
        <end position="219"/>
    </location>
</feature>
<evidence type="ECO:0000256" key="4">
    <source>
        <dbReference type="ARBA" id="ARBA00022547"/>
    </source>
</evidence>
<dbReference type="InterPro" id="IPR023011">
    <property type="entry name" value="ATP_synth_F0_asu_AS"/>
</dbReference>
<organism evidence="13">
    <name type="scientific">Cyriopagopus hainanus</name>
    <name type="common">Chinese bird spider</name>
    <name type="synonym">Haplopelma hainanum</name>
    <dbReference type="NCBI Taxonomy" id="2781057"/>
    <lineage>
        <taxon>Eukaryota</taxon>
        <taxon>Metazoa</taxon>
        <taxon>Ecdysozoa</taxon>
        <taxon>Arthropoda</taxon>
        <taxon>Chelicerata</taxon>
        <taxon>Arachnida</taxon>
        <taxon>Araneae</taxon>
        <taxon>Mygalomorphae</taxon>
        <taxon>Avicularoidea</taxon>
        <taxon>Theraphosidae</taxon>
        <taxon>Cyriopagopus</taxon>
    </lineage>
</organism>
<dbReference type="GO" id="GO:0046933">
    <property type="term" value="F:proton-transporting ATP synthase activity, rotational mechanism"/>
    <property type="evidence" value="ECO:0007669"/>
    <property type="project" value="TreeGrafter"/>
</dbReference>